<accession>A0AAD7GLP2</accession>
<dbReference type="AlphaFoldDB" id="A0AAD7GLP2"/>
<sequence length="620" mass="68785">MEAAPPPSYTSAEPPSINAPSGKPEAPPAYSFPTAFTVGASRTTLPFVSVPQIKDHLALLHAFAELKLKVEGMADFGVSHLPSDQERRWAWFVGLSVERFEKWCKALQPSHSEKGLATLLPPVDVLMVWHAYLLNPGWYLEDGYRIEALEGLKSAGGALTKSLGGELGELLAAEPSKQRVDNWVQMTVTPFDPFEAATQLVTREIACPKCRSVIYAPYMTEAGTGYLQQGFMIQCISEKCSFEITKETLALRKFANDLARQDKDQLADFLAGTLHTPTNVTDRARGRTVKAVMLSSYSLRRPPLNPKSPKTLISDAAYADFFMQRAEYKLDRLRGKLSMKMKQQGGRLMGRIMSAYVDDKMFSVELAGAVLRQGSFVTKMHDLQWTQSGFFDSAEDEVALQHAIARYHAFLDLMSSSPASFFVPTLDIDLAWHTHQLMANQYLQDTVKYVGRFIDHDDKVEQSHLASSFDITCRAWKNRYGVQYTHCGCPLPGETIGQKLSRLVSNSTSSPSYLVPPDRVDLLAATHPSDHNAVFAFHHKGTSEAAQRRRRQKIAKRTQRDVERGVQARNAQHDPAFLIPVPMYYMPIMAGCAAYGGNIINGGSGYGGCAAVGVFRMLLD</sequence>
<evidence type="ECO:0000313" key="3">
    <source>
        <dbReference type="Proteomes" id="UP001221757"/>
    </source>
</evidence>
<comment type="caution">
    <text evidence="2">The sequence shown here is derived from an EMBL/GenBank/DDBJ whole genome shotgun (WGS) entry which is preliminary data.</text>
</comment>
<protein>
    <submittedName>
        <fullName evidence="2">Uncharacterized protein</fullName>
    </submittedName>
</protein>
<evidence type="ECO:0000313" key="2">
    <source>
        <dbReference type="EMBL" id="KAJ7700855.1"/>
    </source>
</evidence>
<name>A0AAD7GLP2_MYCRO</name>
<dbReference type="InterPro" id="IPR009836">
    <property type="entry name" value="GRDP-like"/>
</dbReference>
<dbReference type="EMBL" id="JARKIE010000019">
    <property type="protein sequence ID" value="KAJ7700855.1"/>
    <property type="molecule type" value="Genomic_DNA"/>
</dbReference>
<dbReference type="PANTHER" id="PTHR34365">
    <property type="entry name" value="ENOLASE (DUF1399)"/>
    <property type="match status" value="1"/>
</dbReference>
<evidence type="ECO:0000256" key="1">
    <source>
        <dbReference type="SAM" id="MobiDB-lite"/>
    </source>
</evidence>
<dbReference type="Proteomes" id="UP001221757">
    <property type="component" value="Unassembled WGS sequence"/>
</dbReference>
<dbReference type="PANTHER" id="PTHR34365:SF7">
    <property type="entry name" value="GLYCINE-RICH DOMAIN-CONTAINING PROTEIN 1"/>
    <property type="match status" value="1"/>
</dbReference>
<dbReference type="Pfam" id="PF07173">
    <property type="entry name" value="GRDP-like"/>
    <property type="match status" value="1"/>
</dbReference>
<organism evidence="2 3">
    <name type="scientific">Mycena rosella</name>
    <name type="common">Pink bonnet</name>
    <name type="synonym">Agaricus rosellus</name>
    <dbReference type="NCBI Taxonomy" id="1033263"/>
    <lineage>
        <taxon>Eukaryota</taxon>
        <taxon>Fungi</taxon>
        <taxon>Dikarya</taxon>
        <taxon>Basidiomycota</taxon>
        <taxon>Agaricomycotina</taxon>
        <taxon>Agaricomycetes</taxon>
        <taxon>Agaricomycetidae</taxon>
        <taxon>Agaricales</taxon>
        <taxon>Marasmiineae</taxon>
        <taxon>Mycenaceae</taxon>
        <taxon>Mycena</taxon>
    </lineage>
</organism>
<gene>
    <name evidence="2" type="ORF">B0H17DRAFT_925014</name>
</gene>
<keyword evidence="3" id="KW-1185">Reference proteome</keyword>
<reference evidence="2" key="1">
    <citation type="submission" date="2023-03" db="EMBL/GenBank/DDBJ databases">
        <title>Massive genome expansion in bonnet fungi (Mycena s.s.) driven by repeated elements and novel gene families across ecological guilds.</title>
        <authorList>
            <consortium name="Lawrence Berkeley National Laboratory"/>
            <person name="Harder C.B."/>
            <person name="Miyauchi S."/>
            <person name="Viragh M."/>
            <person name="Kuo A."/>
            <person name="Thoen E."/>
            <person name="Andreopoulos B."/>
            <person name="Lu D."/>
            <person name="Skrede I."/>
            <person name="Drula E."/>
            <person name="Henrissat B."/>
            <person name="Morin E."/>
            <person name="Kohler A."/>
            <person name="Barry K."/>
            <person name="LaButti K."/>
            <person name="Morin E."/>
            <person name="Salamov A."/>
            <person name="Lipzen A."/>
            <person name="Mereny Z."/>
            <person name="Hegedus B."/>
            <person name="Baldrian P."/>
            <person name="Stursova M."/>
            <person name="Weitz H."/>
            <person name="Taylor A."/>
            <person name="Grigoriev I.V."/>
            <person name="Nagy L.G."/>
            <person name="Martin F."/>
            <person name="Kauserud H."/>
        </authorList>
    </citation>
    <scope>NUCLEOTIDE SEQUENCE</scope>
    <source>
        <strain evidence="2">CBHHK067</strain>
    </source>
</reference>
<proteinExistence type="predicted"/>
<feature type="region of interest" description="Disordered" evidence="1">
    <location>
        <begin position="1"/>
        <end position="25"/>
    </location>
</feature>